<keyword evidence="2" id="KW-1185">Reference proteome</keyword>
<gene>
    <name evidence="1" type="ORF">EVAR_97916_1</name>
</gene>
<dbReference type="AlphaFoldDB" id="A0A4C1SUH3"/>
<comment type="caution">
    <text evidence="1">The sequence shown here is derived from an EMBL/GenBank/DDBJ whole genome shotgun (WGS) entry which is preliminary data.</text>
</comment>
<accession>A0A4C1SUH3</accession>
<protein>
    <submittedName>
        <fullName evidence="1">Uncharacterized protein</fullName>
    </submittedName>
</protein>
<dbReference type="EMBL" id="BGZK01003948">
    <property type="protein sequence ID" value="GBP05802.1"/>
    <property type="molecule type" value="Genomic_DNA"/>
</dbReference>
<evidence type="ECO:0000313" key="1">
    <source>
        <dbReference type="EMBL" id="GBP05802.1"/>
    </source>
</evidence>
<name>A0A4C1SUH3_EUMVA</name>
<evidence type="ECO:0000313" key="2">
    <source>
        <dbReference type="Proteomes" id="UP000299102"/>
    </source>
</evidence>
<organism evidence="1 2">
    <name type="scientific">Eumeta variegata</name>
    <name type="common">Bagworm moth</name>
    <name type="synonym">Eumeta japonica</name>
    <dbReference type="NCBI Taxonomy" id="151549"/>
    <lineage>
        <taxon>Eukaryota</taxon>
        <taxon>Metazoa</taxon>
        <taxon>Ecdysozoa</taxon>
        <taxon>Arthropoda</taxon>
        <taxon>Hexapoda</taxon>
        <taxon>Insecta</taxon>
        <taxon>Pterygota</taxon>
        <taxon>Neoptera</taxon>
        <taxon>Endopterygota</taxon>
        <taxon>Lepidoptera</taxon>
        <taxon>Glossata</taxon>
        <taxon>Ditrysia</taxon>
        <taxon>Tineoidea</taxon>
        <taxon>Psychidae</taxon>
        <taxon>Oiketicinae</taxon>
        <taxon>Eumeta</taxon>
    </lineage>
</organism>
<reference evidence="1 2" key="1">
    <citation type="journal article" date="2019" name="Commun. Biol.">
        <title>The bagworm genome reveals a unique fibroin gene that provides high tensile strength.</title>
        <authorList>
            <person name="Kono N."/>
            <person name="Nakamura H."/>
            <person name="Ohtoshi R."/>
            <person name="Tomita M."/>
            <person name="Numata K."/>
            <person name="Arakawa K."/>
        </authorList>
    </citation>
    <scope>NUCLEOTIDE SEQUENCE [LARGE SCALE GENOMIC DNA]</scope>
</reference>
<dbReference type="Proteomes" id="UP000299102">
    <property type="component" value="Unassembled WGS sequence"/>
</dbReference>
<sequence>MSNSKFDAISMNLVSTALEQVTRIHASHTSRAILIAATIENGQHPSNYVKTQTAMYQRSAGIGARPRDIVRQIGLRGDSTRKLNSAAALISLRRGAVTYPL</sequence>
<proteinExistence type="predicted"/>